<dbReference type="AlphaFoldDB" id="A0A0N5AQ26"/>
<organism evidence="1 2">
    <name type="scientific">Syphacia muris</name>
    <dbReference type="NCBI Taxonomy" id="451379"/>
    <lineage>
        <taxon>Eukaryota</taxon>
        <taxon>Metazoa</taxon>
        <taxon>Ecdysozoa</taxon>
        <taxon>Nematoda</taxon>
        <taxon>Chromadorea</taxon>
        <taxon>Rhabditida</taxon>
        <taxon>Spirurina</taxon>
        <taxon>Oxyuridomorpha</taxon>
        <taxon>Oxyuroidea</taxon>
        <taxon>Oxyuridae</taxon>
        <taxon>Syphacia</taxon>
    </lineage>
</organism>
<dbReference type="Proteomes" id="UP000046393">
    <property type="component" value="Unplaced"/>
</dbReference>
<protein>
    <submittedName>
        <fullName evidence="2">Virus attachment protein p12 family protein</fullName>
    </submittedName>
</protein>
<evidence type="ECO:0000313" key="1">
    <source>
        <dbReference type="Proteomes" id="UP000046393"/>
    </source>
</evidence>
<accession>A0A0N5AQ26</accession>
<proteinExistence type="predicted"/>
<dbReference type="WBParaSite" id="SMUV_0000677201-mRNA-1">
    <property type="protein sequence ID" value="SMUV_0000677201-mRNA-1"/>
    <property type="gene ID" value="SMUV_0000677201"/>
</dbReference>
<evidence type="ECO:0000313" key="2">
    <source>
        <dbReference type="WBParaSite" id="SMUV_0000677201-mRNA-1"/>
    </source>
</evidence>
<reference evidence="2" key="1">
    <citation type="submission" date="2017-02" db="UniProtKB">
        <authorList>
            <consortium name="WormBaseParasite"/>
        </authorList>
    </citation>
    <scope>IDENTIFICATION</scope>
</reference>
<sequence length="33" mass="4043">MCIFTIVLVIAVLIYYKKCKKNYFKRDNKSENR</sequence>
<keyword evidence="1" id="KW-1185">Reference proteome</keyword>
<name>A0A0N5AQ26_9BILA</name>